<evidence type="ECO:0000313" key="3">
    <source>
        <dbReference type="Proteomes" id="UP000189443"/>
    </source>
</evidence>
<dbReference type="PANTHER" id="PTHR46696">
    <property type="entry name" value="P450, PUTATIVE (EUROFUNG)-RELATED"/>
    <property type="match status" value="1"/>
</dbReference>
<dbReference type="STRING" id="68249.BC342_31255"/>
<dbReference type="InterPro" id="IPR036396">
    <property type="entry name" value="Cyt_P450_sf"/>
</dbReference>
<protein>
    <recommendedName>
        <fullName evidence="4">Cytochrome P450</fullName>
    </recommendedName>
</protein>
<evidence type="ECO:0000256" key="1">
    <source>
        <dbReference type="ARBA" id="ARBA00010617"/>
    </source>
</evidence>
<gene>
    <name evidence="2" type="ORF">B1H29_05035</name>
</gene>
<dbReference type="OrthoDB" id="4557982at2"/>
<dbReference type="GO" id="GO:0016705">
    <property type="term" value="F:oxidoreductase activity, acting on paired donors, with incorporation or reduction of molecular oxygen"/>
    <property type="evidence" value="ECO:0007669"/>
    <property type="project" value="InterPro"/>
</dbReference>
<proteinExistence type="inferred from homology"/>
<evidence type="ECO:0008006" key="4">
    <source>
        <dbReference type="Google" id="ProtNLM"/>
    </source>
</evidence>
<dbReference type="Proteomes" id="UP000189443">
    <property type="component" value="Chromosome"/>
</dbReference>
<dbReference type="GO" id="GO:0020037">
    <property type="term" value="F:heme binding"/>
    <property type="evidence" value="ECO:0007669"/>
    <property type="project" value="InterPro"/>
</dbReference>
<reference evidence="2 3" key="1">
    <citation type="submission" date="2017-02" db="EMBL/GenBank/DDBJ databases">
        <title>Streptomyces pactum ACT12 Genome sequencing and assembly.</title>
        <authorList>
            <person name="Xue Q."/>
            <person name="Yan X."/>
            <person name="Jia L."/>
            <person name="Yan H."/>
        </authorList>
    </citation>
    <scope>NUCLEOTIDE SEQUENCE [LARGE SCALE GENOMIC DNA]</scope>
    <source>
        <strain evidence="2 3">ACT12</strain>
    </source>
</reference>
<name>A0A1S6J3P2_9ACTN</name>
<accession>A0A1S6J3P2</accession>
<dbReference type="EMBL" id="CP019724">
    <property type="protein sequence ID" value="AQS66375.1"/>
    <property type="molecule type" value="Genomic_DNA"/>
</dbReference>
<organism evidence="2 3">
    <name type="scientific">Streptomyces pactum</name>
    <dbReference type="NCBI Taxonomy" id="68249"/>
    <lineage>
        <taxon>Bacteria</taxon>
        <taxon>Bacillati</taxon>
        <taxon>Actinomycetota</taxon>
        <taxon>Actinomycetes</taxon>
        <taxon>Kitasatosporales</taxon>
        <taxon>Streptomycetaceae</taxon>
        <taxon>Streptomyces</taxon>
    </lineage>
</organism>
<dbReference type="AlphaFoldDB" id="A0A1S6J3P2"/>
<keyword evidence="3" id="KW-1185">Reference proteome</keyword>
<dbReference type="Gene3D" id="1.10.630.10">
    <property type="entry name" value="Cytochrome P450"/>
    <property type="match status" value="1"/>
</dbReference>
<dbReference type="GO" id="GO:0004497">
    <property type="term" value="F:monooxygenase activity"/>
    <property type="evidence" value="ECO:0007669"/>
    <property type="project" value="InterPro"/>
</dbReference>
<dbReference type="SUPFAM" id="SSF48264">
    <property type="entry name" value="Cytochrome P450"/>
    <property type="match status" value="1"/>
</dbReference>
<dbReference type="RefSeq" id="WP_055419063.1">
    <property type="nucleotide sequence ID" value="NZ_CP019724.1"/>
</dbReference>
<evidence type="ECO:0000313" key="2">
    <source>
        <dbReference type="EMBL" id="AQS66375.1"/>
    </source>
</evidence>
<dbReference type="PANTHER" id="PTHR46696:SF1">
    <property type="entry name" value="CYTOCHROME P450 YJIB-RELATED"/>
    <property type="match status" value="1"/>
</dbReference>
<dbReference type="GO" id="GO:0005506">
    <property type="term" value="F:iron ion binding"/>
    <property type="evidence" value="ECO:0007669"/>
    <property type="project" value="InterPro"/>
</dbReference>
<dbReference type="KEGG" id="spac:B1H29_05035"/>
<sequence length="61" mass="6991">MAFGNGYHHCTGAVLARMRTELLIGTLLERLPGLWREVPADRVARRRRTMIRGPRTLSCAW</sequence>
<comment type="similarity">
    <text evidence="1">Belongs to the cytochrome P450 family.</text>
</comment>